<name>A0A0X8HDW8_9GAMM</name>
<dbReference type="Proteomes" id="UP000063387">
    <property type="component" value="Chromosome"/>
</dbReference>
<dbReference type="PANTHER" id="PTHR47472:SF1">
    <property type="entry name" value="DUF1446-DOMAIN-CONTAINING PROTEIN"/>
    <property type="match status" value="1"/>
</dbReference>
<sequence length="127" mass="13808">MSPVEPTLVSPSERSPGQPLDDSVTVPLHRLAHARAGDKGDRLNLALFAYDPDHYALLLEQVTEERVLALFAHRGASRVRRYPMPGLAGMNLVIDDVLQGGVNGALNLDGHGKTLSFLLLDMTIEVK</sequence>
<dbReference type="STRING" id="507626.LOKO_01790"/>
<evidence type="ECO:0000256" key="1">
    <source>
        <dbReference type="SAM" id="MobiDB-lite"/>
    </source>
</evidence>
<evidence type="ECO:0000313" key="3">
    <source>
        <dbReference type="EMBL" id="AMD00858.1"/>
    </source>
</evidence>
<dbReference type="EMBL" id="CP014226">
    <property type="protein sequence ID" value="AMD00858.1"/>
    <property type="molecule type" value="Genomic_DNA"/>
</dbReference>
<dbReference type="PANTHER" id="PTHR47472">
    <property type="entry name" value="PROPIONYL-COA CARBOXYLASE"/>
    <property type="match status" value="1"/>
</dbReference>
<dbReference type="AlphaFoldDB" id="A0A0X8HDW8"/>
<gene>
    <name evidence="3" type="ORF">LOKO_01790</name>
</gene>
<proteinExistence type="predicted"/>
<dbReference type="KEGG" id="hco:LOKO_01790"/>
<organism evidence="3 4">
    <name type="scientific">Halomonas chromatireducens</name>
    <dbReference type="NCBI Taxonomy" id="507626"/>
    <lineage>
        <taxon>Bacteria</taxon>
        <taxon>Pseudomonadati</taxon>
        <taxon>Pseudomonadota</taxon>
        <taxon>Gammaproteobacteria</taxon>
        <taxon>Oceanospirillales</taxon>
        <taxon>Halomonadaceae</taxon>
        <taxon>Halomonas</taxon>
    </lineage>
</organism>
<accession>A0A0X8HDW8</accession>
<keyword evidence="4" id="KW-1185">Reference proteome</keyword>
<feature type="region of interest" description="Disordered" evidence="1">
    <location>
        <begin position="1"/>
        <end position="22"/>
    </location>
</feature>
<reference evidence="3 4" key="1">
    <citation type="journal article" date="2016" name="Genome Announc.">
        <title>Draft Genome Sequence of 'Halomonas chromatireducens' Strain AGD 8-3, a Haloalkaliphilic Chromate- and Selenite-Reducing Gammaproteobacterium.</title>
        <authorList>
            <person name="Sharko F.S."/>
            <person name="Shapovalova A.A."/>
            <person name="Tsygankova S.V."/>
            <person name="Komova A.V."/>
            <person name="Boulygina E.S."/>
            <person name="Teslyuk A.B."/>
            <person name="Gotovtsev P.M."/>
            <person name="Namsaraev Z.B."/>
            <person name="Khijniak T.V."/>
            <person name="Nedoluzhko A.V."/>
            <person name="Vasilov R.G."/>
        </authorList>
    </citation>
    <scope>NUCLEOTIDE SEQUENCE [LARGE SCALE GENOMIC DNA]</scope>
    <source>
        <strain evidence="3 4">AGD 8-3</strain>
    </source>
</reference>
<dbReference type="Pfam" id="PF23544">
    <property type="entry name" value="AtuA_ferredoxin"/>
    <property type="match status" value="1"/>
</dbReference>
<dbReference type="RefSeq" id="WP_066447833.1">
    <property type="nucleotide sequence ID" value="NZ_CP014226.1"/>
</dbReference>
<protein>
    <recommendedName>
        <fullName evidence="2">AtuA-like ferredoxin-fold domain-containing protein</fullName>
    </recommendedName>
</protein>
<dbReference type="PATRIC" id="fig|507626.3.peg.1786"/>
<dbReference type="InterPro" id="IPR056362">
    <property type="entry name" value="AtuA-like_ferredoxin_dom"/>
</dbReference>
<reference evidence="3 4" key="2">
    <citation type="submission" date="2016-02" db="EMBL/GenBank/DDBJ databases">
        <authorList>
            <person name="Wen L."/>
            <person name="He K."/>
            <person name="Yang H."/>
        </authorList>
    </citation>
    <scope>NUCLEOTIDE SEQUENCE [LARGE SCALE GENOMIC DNA]</scope>
    <source>
        <strain evidence="3 4">AGD 8-3</strain>
    </source>
</reference>
<evidence type="ECO:0000313" key="4">
    <source>
        <dbReference type="Proteomes" id="UP000063387"/>
    </source>
</evidence>
<feature type="domain" description="AtuA-like ferredoxin-fold" evidence="2">
    <location>
        <begin position="26"/>
        <end position="124"/>
    </location>
</feature>
<evidence type="ECO:0000259" key="2">
    <source>
        <dbReference type="Pfam" id="PF23544"/>
    </source>
</evidence>